<keyword evidence="1 4" id="KW-0349">Heme</keyword>
<evidence type="ECO:0000259" key="6">
    <source>
        <dbReference type="PROSITE" id="PS51007"/>
    </source>
</evidence>
<dbReference type="GO" id="GO:0020037">
    <property type="term" value="F:heme binding"/>
    <property type="evidence" value="ECO:0007669"/>
    <property type="project" value="InterPro"/>
</dbReference>
<dbReference type="GO" id="GO:0046872">
    <property type="term" value="F:metal ion binding"/>
    <property type="evidence" value="ECO:0007669"/>
    <property type="project" value="UniProtKB-KW"/>
</dbReference>
<evidence type="ECO:0000256" key="5">
    <source>
        <dbReference type="SAM" id="MobiDB-lite"/>
    </source>
</evidence>
<sequence length="183" mass="19536">MIPFLFVHLPSIKTDNLMKRILIFSLLGFVLGACSPSGKSSEIATEGKNTASEKAEADGQNTASTENEGEKIFKMYCSSCHQMSPPPKIAPPVLGIAAHYREAFKNKEEAVAHMVAFIQSPDSSKSKLEARALNRFGLMPTLPLSKEKLSMAAGWLWDQYDPNFKCGGGAGAGAGVRAGAGSK</sequence>
<dbReference type="Gene3D" id="1.10.760.10">
    <property type="entry name" value="Cytochrome c-like domain"/>
    <property type="match status" value="1"/>
</dbReference>
<evidence type="ECO:0000256" key="4">
    <source>
        <dbReference type="PROSITE-ProRule" id="PRU00433"/>
    </source>
</evidence>
<keyword evidence="8" id="KW-1185">Reference proteome</keyword>
<feature type="compositionally biased region" description="Polar residues" evidence="5">
    <location>
        <begin position="37"/>
        <end position="50"/>
    </location>
</feature>
<accession>B3QW51</accession>
<dbReference type="eggNOG" id="COG2010">
    <property type="taxonomic scope" value="Bacteria"/>
</dbReference>
<dbReference type="HOGENOM" id="CLU_1633893_0_0_10"/>
<dbReference type="SUPFAM" id="SSF46626">
    <property type="entry name" value="Cytochrome c"/>
    <property type="match status" value="1"/>
</dbReference>
<reference evidence="7 8" key="1">
    <citation type="submission" date="2008-06" db="EMBL/GenBank/DDBJ databases">
        <title>Complete sequence of Chloroherpeton thalassium ATCC 35110.</title>
        <authorList>
            <consortium name="US DOE Joint Genome Institute"/>
            <person name="Lucas S."/>
            <person name="Copeland A."/>
            <person name="Lapidus A."/>
            <person name="Glavina del Rio T."/>
            <person name="Dalin E."/>
            <person name="Tice H."/>
            <person name="Bruce D."/>
            <person name="Goodwin L."/>
            <person name="Pitluck S."/>
            <person name="Schmutz J."/>
            <person name="Larimer F."/>
            <person name="Land M."/>
            <person name="Hauser L."/>
            <person name="Kyrpides N."/>
            <person name="Mikhailova N."/>
            <person name="Liu Z."/>
            <person name="Li T."/>
            <person name="Zhao F."/>
            <person name="Overmann J."/>
            <person name="Bryant D.A."/>
            <person name="Richardson P."/>
        </authorList>
    </citation>
    <scope>NUCLEOTIDE SEQUENCE [LARGE SCALE GENOMIC DNA]</scope>
    <source>
        <strain evidence="8">ATCC 35110 / GB-78</strain>
    </source>
</reference>
<evidence type="ECO:0000256" key="3">
    <source>
        <dbReference type="ARBA" id="ARBA00023004"/>
    </source>
</evidence>
<feature type="domain" description="Cytochrome c" evidence="6">
    <location>
        <begin position="64"/>
        <end position="160"/>
    </location>
</feature>
<dbReference type="Proteomes" id="UP000001208">
    <property type="component" value="Chromosome"/>
</dbReference>
<evidence type="ECO:0000256" key="2">
    <source>
        <dbReference type="ARBA" id="ARBA00022723"/>
    </source>
</evidence>
<dbReference type="InterPro" id="IPR009056">
    <property type="entry name" value="Cyt_c-like_dom"/>
</dbReference>
<keyword evidence="3 4" id="KW-0408">Iron</keyword>
<dbReference type="EMBL" id="CP001100">
    <property type="protein sequence ID" value="ACF14705.1"/>
    <property type="molecule type" value="Genomic_DNA"/>
</dbReference>
<dbReference type="STRING" id="517418.Ctha_2254"/>
<evidence type="ECO:0000256" key="1">
    <source>
        <dbReference type="ARBA" id="ARBA00022617"/>
    </source>
</evidence>
<dbReference type="InterPro" id="IPR036909">
    <property type="entry name" value="Cyt_c-like_dom_sf"/>
</dbReference>
<organism evidence="7 8">
    <name type="scientific">Chloroherpeton thalassium (strain ATCC 35110 / GB-78)</name>
    <dbReference type="NCBI Taxonomy" id="517418"/>
    <lineage>
        <taxon>Bacteria</taxon>
        <taxon>Pseudomonadati</taxon>
        <taxon>Chlorobiota</taxon>
        <taxon>Chlorobiia</taxon>
        <taxon>Chlorobiales</taxon>
        <taxon>Chloroherpetonaceae</taxon>
        <taxon>Chloroherpeton</taxon>
    </lineage>
</organism>
<keyword evidence="2 4" id="KW-0479">Metal-binding</keyword>
<dbReference type="KEGG" id="cts:Ctha_2254"/>
<evidence type="ECO:0000313" key="8">
    <source>
        <dbReference type="Proteomes" id="UP000001208"/>
    </source>
</evidence>
<feature type="region of interest" description="Disordered" evidence="5">
    <location>
        <begin position="36"/>
        <end position="66"/>
    </location>
</feature>
<name>B3QW51_CHLT3</name>
<gene>
    <name evidence="7" type="ordered locus">Ctha_2254</name>
</gene>
<dbReference type="AlphaFoldDB" id="B3QW51"/>
<dbReference type="PROSITE" id="PS51007">
    <property type="entry name" value="CYTC"/>
    <property type="match status" value="1"/>
</dbReference>
<evidence type="ECO:0000313" key="7">
    <source>
        <dbReference type="EMBL" id="ACF14705.1"/>
    </source>
</evidence>
<protein>
    <recommendedName>
        <fullName evidence="6">Cytochrome c domain-containing protein</fullName>
    </recommendedName>
</protein>
<proteinExistence type="predicted"/>
<dbReference type="GO" id="GO:0009055">
    <property type="term" value="F:electron transfer activity"/>
    <property type="evidence" value="ECO:0007669"/>
    <property type="project" value="InterPro"/>
</dbReference>